<gene>
    <name evidence="2" type="ORF">FUU20_02735</name>
</gene>
<evidence type="ECO:0000313" key="3">
    <source>
        <dbReference type="Proteomes" id="UP001199135"/>
    </source>
</evidence>
<sequence>MHRNLHCAQLAAVDADPQISEYRLSLLAGSVRTRQELPVKILSRAFEAVTEAELRSIRSLLSDAFPEITDGFYLQHAPVCLVIATEGEAIVGQLAVHERPVLIDGEAEVIGIIGLVAVAQTHRRRGVAAKMLVQAHDSLRSKGIAYSILFAVSEKYYTGAGYRAMENETAFIEDGESKTFVYRGGMALSLSERPWAARHLDLQGEVV</sequence>
<comment type="caution">
    <text evidence="2">The sequence shown here is derived from an EMBL/GenBank/DDBJ whole genome shotgun (WGS) entry which is preliminary data.</text>
</comment>
<dbReference type="InterPro" id="IPR051554">
    <property type="entry name" value="Acetyltransferase_Eis"/>
</dbReference>
<dbReference type="PANTHER" id="PTHR37817">
    <property type="entry name" value="N-ACETYLTRANSFERASE EIS"/>
    <property type="match status" value="1"/>
</dbReference>
<dbReference type="Pfam" id="PF13527">
    <property type="entry name" value="Acetyltransf_9"/>
    <property type="match status" value="1"/>
</dbReference>
<evidence type="ECO:0000259" key="1">
    <source>
        <dbReference type="PROSITE" id="PS51186"/>
    </source>
</evidence>
<reference evidence="2 3" key="1">
    <citation type="submission" date="2019-08" db="EMBL/GenBank/DDBJ databases">
        <title>Genome sequencing of Psyttalia spp.-associated microbial isolates reveals a potentially novel species in the Serratia genus.</title>
        <authorList>
            <person name="Tannieres-Laurent M."/>
            <person name="Sparks M.E."/>
            <person name="Blackburn M.B."/>
            <person name="Gundersen-Rindal D.E."/>
            <person name="Bon M.-C."/>
        </authorList>
    </citation>
    <scope>NUCLEOTIDE SEQUENCE [LARGE SCALE GENOMIC DNA]</scope>
    <source>
        <strain evidence="3">Pon4B</strain>
    </source>
</reference>
<dbReference type="PANTHER" id="PTHR37817:SF1">
    <property type="entry name" value="N-ACETYLTRANSFERASE EIS"/>
    <property type="match status" value="1"/>
</dbReference>
<organism evidence="2 3">
    <name type="scientific">Serratia montpellierensis</name>
    <dbReference type="NCBI Taxonomy" id="2598730"/>
    <lineage>
        <taxon>Bacteria</taxon>
        <taxon>Pseudomonadati</taxon>
        <taxon>Pseudomonadota</taxon>
        <taxon>Gammaproteobacteria</taxon>
        <taxon>Enterobacterales</taxon>
        <taxon>Yersiniaceae</taxon>
        <taxon>Serratia</taxon>
    </lineage>
</organism>
<keyword evidence="3" id="KW-1185">Reference proteome</keyword>
<dbReference type="Gene3D" id="3.40.630.30">
    <property type="match status" value="1"/>
</dbReference>
<accession>A0ABS8J188</accession>
<protein>
    <submittedName>
        <fullName evidence="2">GNAT family N-acetyltransferase</fullName>
    </submittedName>
</protein>
<dbReference type="EMBL" id="VOSO01000004">
    <property type="protein sequence ID" value="MCC7657691.1"/>
    <property type="molecule type" value="Genomic_DNA"/>
</dbReference>
<feature type="domain" description="N-acetyltransferase" evidence="1">
    <location>
        <begin position="44"/>
        <end position="191"/>
    </location>
</feature>
<evidence type="ECO:0000313" key="2">
    <source>
        <dbReference type="EMBL" id="MCC7657691.1"/>
    </source>
</evidence>
<name>A0ABS8J188_9GAMM</name>
<dbReference type="CDD" id="cd04301">
    <property type="entry name" value="NAT_SF"/>
    <property type="match status" value="1"/>
</dbReference>
<proteinExistence type="predicted"/>
<dbReference type="InterPro" id="IPR000182">
    <property type="entry name" value="GNAT_dom"/>
</dbReference>
<dbReference type="PROSITE" id="PS51186">
    <property type="entry name" value="GNAT"/>
    <property type="match status" value="1"/>
</dbReference>
<dbReference type="Proteomes" id="UP001199135">
    <property type="component" value="Unassembled WGS sequence"/>
</dbReference>
<dbReference type="InterPro" id="IPR016181">
    <property type="entry name" value="Acyl_CoA_acyltransferase"/>
</dbReference>
<dbReference type="SUPFAM" id="SSF55729">
    <property type="entry name" value="Acyl-CoA N-acyltransferases (Nat)"/>
    <property type="match status" value="1"/>
</dbReference>